<name>A0A2G9HDX5_9LAMI</name>
<dbReference type="PANTHER" id="PTHR33785">
    <property type="entry name" value="OS06G0550800 PROTEIN"/>
    <property type="match status" value="1"/>
</dbReference>
<evidence type="ECO:0000256" key="1">
    <source>
        <dbReference type="SAM" id="MobiDB-lite"/>
    </source>
</evidence>
<dbReference type="PANTHER" id="PTHR33785:SF5">
    <property type="entry name" value="SERINE_ARGININE REPETITIVE MATRIX PROTEIN"/>
    <property type="match status" value="1"/>
</dbReference>
<protein>
    <recommendedName>
        <fullName evidence="4">DUF1685 domain-containing protein</fullName>
    </recommendedName>
</protein>
<feature type="region of interest" description="Disordered" evidence="1">
    <location>
        <begin position="131"/>
        <end position="153"/>
    </location>
</feature>
<comment type="caution">
    <text evidence="2">The sequence shown here is derived from an EMBL/GenBank/DDBJ whole genome shotgun (WGS) entry which is preliminary data.</text>
</comment>
<feature type="region of interest" description="Disordered" evidence="1">
    <location>
        <begin position="24"/>
        <end position="107"/>
    </location>
</feature>
<evidence type="ECO:0000313" key="2">
    <source>
        <dbReference type="EMBL" id="PIN15725.1"/>
    </source>
</evidence>
<feature type="compositionally biased region" description="Basic and acidic residues" evidence="1">
    <location>
        <begin position="74"/>
        <end position="86"/>
    </location>
</feature>
<sequence>MDHQSSEPGELLEKSWFFGNRKTRMSRSFSDPCSSSSYGRETLPGKSYEETYESIKKLSGQNNLIRAPSLPPCLEKKDQKTSDSARRKSNRKSKNLLRAPSLPANLEAEEFQDEEMEFSMGKLIRQASLSNSDTIPARTPAAKDVSASSNLSRDRSRMRLELESLKLEKIKPQNLRNRLKPQKSLNDLELEELQGFKDLGFDFDKKDLNPNVISLIPGLQEKNKMEEDEEKNRRRPYLSEAWSSAPPVPRWGVKRSTDDIKAQIKFWARAVASNVRQEC</sequence>
<dbReference type="Proteomes" id="UP000231279">
    <property type="component" value="Unassembled WGS sequence"/>
</dbReference>
<dbReference type="STRING" id="429701.A0A2G9HDX5"/>
<proteinExistence type="predicted"/>
<feature type="compositionally biased region" description="Basic and acidic residues" evidence="1">
    <location>
        <begin position="47"/>
        <end position="56"/>
    </location>
</feature>
<dbReference type="AlphaFoldDB" id="A0A2G9HDX5"/>
<dbReference type="EMBL" id="NKXS01002018">
    <property type="protein sequence ID" value="PIN15725.1"/>
    <property type="molecule type" value="Genomic_DNA"/>
</dbReference>
<organism evidence="2 3">
    <name type="scientific">Handroanthus impetiginosus</name>
    <dbReference type="NCBI Taxonomy" id="429701"/>
    <lineage>
        <taxon>Eukaryota</taxon>
        <taxon>Viridiplantae</taxon>
        <taxon>Streptophyta</taxon>
        <taxon>Embryophyta</taxon>
        <taxon>Tracheophyta</taxon>
        <taxon>Spermatophyta</taxon>
        <taxon>Magnoliopsida</taxon>
        <taxon>eudicotyledons</taxon>
        <taxon>Gunneridae</taxon>
        <taxon>Pentapetalae</taxon>
        <taxon>asterids</taxon>
        <taxon>lamiids</taxon>
        <taxon>Lamiales</taxon>
        <taxon>Bignoniaceae</taxon>
        <taxon>Crescentiina</taxon>
        <taxon>Tabebuia alliance</taxon>
        <taxon>Handroanthus</taxon>
    </lineage>
</organism>
<feature type="compositionally biased region" description="Low complexity" evidence="1">
    <location>
        <begin position="26"/>
        <end position="37"/>
    </location>
</feature>
<evidence type="ECO:0000313" key="3">
    <source>
        <dbReference type="Proteomes" id="UP000231279"/>
    </source>
</evidence>
<accession>A0A2G9HDX5</accession>
<evidence type="ECO:0008006" key="4">
    <source>
        <dbReference type="Google" id="ProtNLM"/>
    </source>
</evidence>
<keyword evidence="3" id="KW-1185">Reference proteome</keyword>
<gene>
    <name evidence="2" type="ORF">CDL12_11621</name>
</gene>
<dbReference type="OrthoDB" id="1875420at2759"/>
<feature type="region of interest" description="Disordered" evidence="1">
    <location>
        <begin position="219"/>
        <end position="245"/>
    </location>
</feature>
<reference evidence="3" key="1">
    <citation type="journal article" date="2018" name="Gigascience">
        <title>Genome assembly of the Pink Ipe (Handroanthus impetiginosus, Bignoniaceae), a highly valued, ecologically keystone Neotropical timber forest tree.</title>
        <authorList>
            <person name="Silva-Junior O.B."/>
            <person name="Grattapaglia D."/>
            <person name="Novaes E."/>
            <person name="Collevatti R.G."/>
        </authorList>
    </citation>
    <scope>NUCLEOTIDE SEQUENCE [LARGE SCALE GENOMIC DNA]</scope>
    <source>
        <strain evidence="3">cv. UFG-1</strain>
    </source>
</reference>